<dbReference type="GO" id="GO:0005634">
    <property type="term" value="C:nucleus"/>
    <property type="evidence" value="ECO:0007669"/>
    <property type="project" value="TreeGrafter"/>
</dbReference>
<evidence type="ECO:0000313" key="4">
    <source>
        <dbReference type="EMBL" id="KAG6740141.1"/>
    </source>
</evidence>
<reference evidence="4" key="1">
    <citation type="journal article" date="2020" name="bioRxiv">
        <title>Hybrid origin of Populus tomentosa Carr. identified through genome sequencing and phylogenomic analysis.</title>
        <authorList>
            <person name="An X."/>
            <person name="Gao K."/>
            <person name="Chen Z."/>
            <person name="Li J."/>
            <person name="Yang X."/>
            <person name="Yang X."/>
            <person name="Zhou J."/>
            <person name="Guo T."/>
            <person name="Zhao T."/>
            <person name="Huang S."/>
            <person name="Miao D."/>
            <person name="Khan W.U."/>
            <person name="Rao P."/>
            <person name="Ye M."/>
            <person name="Lei B."/>
            <person name="Liao W."/>
            <person name="Wang J."/>
            <person name="Ji L."/>
            <person name="Li Y."/>
            <person name="Guo B."/>
            <person name="Mustafa N.S."/>
            <person name="Li S."/>
            <person name="Yun Q."/>
            <person name="Keller S.R."/>
            <person name="Mao J."/>
            <person name="Zhang R."/>
            <person name="Strauss S.H."/>
        </authorList>
    </citation>
    <scope>NUCLEOTIDE SEQUENCE</scope>
    <source>
        <strain evidence="4">GM15</strain>
        <tissue evidence="4">Leaf</tissue>
    </source>
</reference>
<accession>A0A8X7XWV5</accession>
<comment type="caution">
    <text evidence="4">The sequence shown here is derived from an EMBL/GenBank/DDBJ whole genome shotgun (WGS) entry which is preliminary data.</text>
</comment>
<feature type="compositionally biased region" description="Basic residues" evidence="2">
    <location>
        <begin position="58"/>
        <end position="72"/>
    </location>
</feature>
<protein>
    <recommendedName>
        <fullName evidence="3">RRM domain-containing protein</fullName>
    </recommendedName>
</protein>
<dbReference type="EMBL" id="JAAWWB010000036">
    <property type="protein sequence ID" value="KAG6740141.1"/>
    <property type="molecule type" value="Genomic_DNA"/>
</dbReference>
<proteinExistence type="predicted"/>
<evidence type="ECO:0000256" key="2">
    <source>
        <dbReference type="SAM" id="MobiDB-lite"/>
    </source>
</evidence>
<feature type="compositionally biased region" description="Basic residues" evidence="2">
    <location>
        <begin position="390"/>
        <end position="405"/>
    </location>
</feature>
<feature type="compositionally biased region" description="Polar residues" evidence="2">
    <location>
        <begin position="376"/>
        <end position="389"/>
    </location>
</feature>
<feature type="compositionally biased region" description="Basic and acidic residues" evidence="2">
    <location>
        <begin position="458"/>
        <end position="470"/>
    </location>
</feature>
<dbReference type="PANTHER" id="PTHR23099">
    <property type="entry name" value="TRANSCRIPTIONAL REGULATOR"/>
    <property type="match status" value="1"/>
</dbReference>
<dbReference type="GO" id="GO:0003723">
    <property type="term" value="F:RNA binding"/>
    <property type="evidence" value="ECO:0007669"/>
    <property type="project" value="UniProtKB-UniRule"/>
</dbReference>
<gene>
    <name evidence="4" type="ORF">POTOM_057779</name>
</gene>
<keyword evidence="5" id="KW-1185">Reference proteome</keyword>
<name>A0A8X7XWV5_POPTO</name>
<evidence type="ECO:0000259" key="3">
    <source>
        <dbReference type="PROSITE" id="PS50102"/>
    </source>
</evidence>
<dbReference type="SMART" id="SM00360">
    <property type="entry name" value="RRM"/>
    <property type="match status" value="1"/>
</dbReference>
<dbReference type="PANTHER" id="PTHR23099:SF0">
    <property type="entry name" value="GERM CELL NUCLEAR ACIDIC PROTEIN"/>
    <property type="match status" value="1"/>
</dbReference>
<evidence type="ECO:0000256" key="1">
    <source>
        <dbReference type="PROSITE-ProRule" id="PRU00176"/>
    </source>
</evidence>
<dbReference type="InterPro" id="IPR000504">
    <property type="entry name" value="RRM_dom"/>
</dbReference>
<dbReference type="AlphaFoldDB" id="A0A8X7XWV5"/>
<feature type="region of interest" description="Disordered" evidence="2">
    <location>
        <begin position="373"/>
        <end position="420"/>
    </location>
</feature>
<dbReference type="OrthoDB" id="21643at2759"/>
<sequence>MLASHHHDAADPTIETTFLFKNTDPSNKNVGKLMQNAFPLLLLPNTGIFLKDYTRQSKQTKQRRGTEKKKKMNGPAAAAAAAAAEEAVIRIFVGGLGESVSSEDLRTIFSSNKSLGLGLQSVEIIRSKGRSFAYIDFFSSSNNSLSKLFNTYNGCAWKGGKLRLEKAKEHYLARLTCEWAQDQDEDQHPLLPAPNLDHAQDDPTNKKLPISSKPSNKELLSENKQLRLFFPGLGKIKSIPFRGTGKHRYSFRRVEVPPLPKHFCDCEEHSEPPPAAAAKCRHIPMMEEQGAGMDKEELTLMNSVMNKLFQMENVSDNACCEIELDKKVDDSIKTTDKPPLEENEGDIDEDDDNLIINMVSAPQETILTHQKRRFNARQTSTDEPTQKVLQKQKRNTTPSNKKRKIVLNEESNTSEGMPAMLGGNVSLLEQQSKSDNASETLPGHSSSKEEQPECDNVADSRDSENNKSWKQENQNVHFSRIKEVGGHKEALSTKLDSASNRPGRGYAWLNKSSWTQLVSGNNSNAFSIAQILPGVTFAKVEPSKPDGLEVPSSMKSMHGDIFKKSNIDPTVDGTLAFGFRKEGNVQNRVAMSPQTVVGNAEASAPVVEKKTNSETKPAYTRDVSIGETCSFMRTADSVKEWARTKAALSGSRKRKNNEK</sequence>
<feature type="compositionally biased region" description="Polar residues" evidence="2">
    <location>
        <begin position="432"/>
        <end position="445"/>
    </location>
</feature>
<feature type="region of interest" description="Disordered" evidence="2">
    <location>
        <begin position="54"/>
        <end position="73"/>
    </location>
</feature>
<feature type="region of interest" description="Disordered" evidence="2">
    <location>
        <begin position="432"/>
        <end position="476"/>
    </location>
</feature>
<feature type="region of interest" description="Disordered" evidence="2">
    <location>
        <begin position="186"/>
        <end position="216"/>
    </location>
</feature>
<keyword evidence="1" id="KW-0694">RNA-binding</keyword>
<feature type="domain" description="RRM" evidence="3">
    <location>
        <begin position="89"/>
        <end position="169"/>
    </location>
</feature>
<dbReference type="PROSITE" id="PS50102">
    <property type="entry name" value="RRM"/>
    <property type="match status" value="1"/>
</dbReference>
<dbReference type="Proteomes" id="UP000886885">
    <property type="component" value="Chromosome 18D"/>
</dbReference>
<evidence type="ECO:0000313" key="5">
    <source>
        <dbReference type="Proteomes" id="UP000886885"/>
    </source>
</evidence>
<organism evidence="4 5">
    <name type="scientific">Populus tomentosa</name>
    <name type="common">Chinese white poplar</name>
    <dbReference type="NCBI Taxonomy" id="118781"/>
    <lineage>
        <taxon>Eukaryota</taxon>
        <taxon>Viridiplantae</taxon>
        <taxon>Streptophyta</taxon>
        <taxon>Embryophyta</taxon>
        <taxon>Tracheophyta</taxon>
        <taxon>Spermatophyta</taxon>
        <taxon>Magnoliopsida</taxon>
        <taxon>eudicotyledons</taxon>
        <taxon>Gunneridae</taxon>
        <taxon>Pentapetalae</taxon>
        <taxon>rosids</taxon>
        <taxon>fabids</taxon>
        <taxon>Malpighiales</taxon>
        <taxon>Salicaceae</taxon>
        <taxon>Saliceae</taxon>
        <taxon>Populus</taxon>
    </lineage>
</organism>